<evidence type="ECO:0000313" key="3">
    <source>
        <dbReference type="Proteomes" id="UP000436088"/>
    </source>
</evidence>
<dbReference type="Proteomes" id="UP000436088">
    <property type="component" value="Unassembled WGS sequence"/>
</dbReference>
<feature type="region of interest" description="Disordered" evidence="1">
    <location>
        <begin position="174"/>
        <end position="207"/>
    </location>
</feature>
<organism evidence="2 3">
    <name type="scientific">Hibiscus syriacus</name>
    <name type="common">Rose of Sharon</name>
    <dbReference type="NCBI Taxonomy" id="106335"/>
    <lineage>
        <taxon>Eukaryota</taxon>
        <taxon>Viridiplantae</taxon>
        <taxon>Streptophyta</taxon>
        <taxon>Embryophyta</taxon>
        <taxon>Tracheophyta</taxon>
        <taxon>Spermatophyta</taxon>
        <taxon>Magnoliopsida</taxon>
        <taxon>eudicotyledons</taxon>
        <taxon>Gunneridae</taxon>
        <taxon>Pentapetalae</taxon>
        <taxon>rosids</taxon>
        <taxon>malvids</taxon>
        <taxon>Malvales</taxon>
        <taxon>Malvaceae</taxon>
        <taxon>Malvoideae</taxon>
        <taxon>Hibiscus</taxon>
    </lineage>
</organism>
<sequence length="207" mass="22193">MSPPLLGVEEEGQSSVSSPPVDCLPPNGLEIKEWNYHGLSVFSSVDSSSVTGLSEYNKNNLNLKATELRLGLPGSQSPERKTELCLLNSGKLDEKTLFPLLPSKDRICSSSQKCVAAGHKRGFSDTMDGLSEVKGTMYTEKNWMFHGAGLDSQSPQPLSHGKYSVPQASVKKDVPANAIQERPCATNKTNLNRTGVSNNSSSAPAAK</sequence>
<accession>A0A6A2ZXT9</accession>
<dbReference type="AlphaFoldDB" id="A0A6A2ZXT9"/>
<proteinExistence type="predicted"/>
<feature type="region of interest" description="Disordered" evidence="1">
    <location>
        <begin position="149"/>
        <end position="168"/>
    </location>
</feature>
<feature type="region of interest" description="Disordered" evidence="1">
    <location>
        <begin position="1"/>
        <end position="22"/>
    </location>
</feature>
<evidence type="ECO:0000256" key="1">
    <source>
        <dbReference type="SAM" id="MobiDB-lite"/>
    </source>
</evidence>
<name>A0A6A2ZXT9_HIBSY</name>
<dbReference type="EMBL" id="VEPZ02001069">
    <property type="protein sequence ID" value="KAE8696227.1"/>
    <property type="molecule type" value="Genomic_DNA"/>
</dbReference>
<comment type="caution">
    <text evidence="2">The sequence shown here is derived from an EMBL/GenBank/DDBJ whole genome shotgun (WGS) entry which is preliminary data.</text>
</comment>
<feature type="compositionally biased region" description="Polar residues" evidence="1">
    <location>
        <begin position="186"/>
        <end position="207"/>
    </location>
</feature>
<protein>
    <submittedName>
        <fullName evidence="2">Auxin-responsive protein IAA9</fullName>
    </submittedName>
</protein>
<keyword evidence="3" id="KW-1185">Reference proteome</keyword>
<reference evidence="2" key="1">
    <citation type="submission" date="2019-09" db="EMBL/GenBank/DDBJ databases">
        <title>Draft genome information of white flower Hibiscus syriacus.</title>
        <authorList>
            <person name="Kim Y.-M."/>
        </authorList>
    </citation>
    <scope>NUCLEOTIDE SEQUENCE [LARGE SCALE GENOMIC DNA]</scope>
    <source>
        <strain evidence="2">YM2019G1</strain>
    </source>
</reference>
<evidence type="ECO:0000313" key="2">
    <source>
        <dbReference type="EMBL" id="KAE8696227.1"/>
    </source>
</evidence>
<gene>
    <name evidence="2" type="ORF">F3Y22_tig00110676pilonHSYRG00254</name>
</gene>